<feature type="domain" description="Elp3/MiaA/NifB-like radical SAM core" evidence="6">
    <location>
        <begin position="10"/>
        <end position="221"/>
    </location>
</feature>
<dbReference type="GO" id="GO:0003824">
    <property type="term" value="F:catalytic activity"/>
    <property type="evidence" value="ECO:0007669"/>
    <property type="project" value="InterPro"/>
</dbReference>
<name>A0A382FRA8_9ZZZZ</name>
<comment type="cofactor">
    <cofactor evidence="1">
        <name>[4Fe-4S] cluster</name>
        <dbReference type="ChEBI" id="CHEBI:49883"/>
    </cofactor>
</comment>
<dbReference type="GO" id="GO:0005829">
    <property type="term" value="C:cytosol"/>
    <property type="evidence" value="ECO:0007669"/>
    <property type="project" value="TreeGrafter"/>
</dbReference>
<evidence type="ECO:0000256" key="2">
    <source>
        <dbReference type="ARBA" id="ARBA00022691"/>
    </source>
</evidence>
<dbReference type="InterPro" id="IPR023404">
    <property type="entry name" value="rSAM_horseshoe"/>
</dbReference>
<dbReference type="SUPFAM" id="SSF102114">
    <property type="entry name" value="Radical SAM enzymes"/>
    <property type="match status" value="1"/>
</dbReference>
<keyword evidence="5" id="KW-0411">Iron-sulfur</keyword>
<evidence type="ECO:0000256" key="3">
    <source>
        <dbReference type="ARBA" id="ARBA00022723"/>
    </source>
</evidence>
<organism evidence="7">
    <name type="scientific">marine metagenome</name>
    <dbReference type="NCBI Taxonomy" id="408172"/>
    <lineage>
        <taxon>unclassified sequences</taxon>
        <taxon>metagenomes</taxon>
        <taxon>ecological metagenomes</taxon>
    </lineage>
</organism>
<protein>
    <recommendedName>
        <fullName evidence="6">Elp3/MiaA/NifB-like radical SAM core domain-containing protein</fullName>
    </recommendedName>
</protein>
<keyword evidence="4" id="KW-0408">Iron</keyword>
<dbReference type="InterPro" id="IPR058240">
    <property type="entry name" value="rSAM_sf"/>
</dbReference>
<dbReference type="Gene3D" id="3.80.30.20">
    <property type="entry name" value="tm_1862 like domain"/>
    <property type="match status" value="1"/>
</dbReference>
<dbReference type="EMBL" id="UINC01051221">
    <property type="protein sequence ID" value="SVB65105.1"/>
    <property type="molecule type" value="Genomic_DNA"/>
</dbReference>
<gene>
    <name evidence="7" type="ORF">METZ01_LOCUS217959</name>
</gene>
<dbReference type="PANTHER" id="PTHR43409:SF16">
    <property type="entry name" value="SLR0320 PROTEIN"/>
    <property type="match status" value="1"/>
</dbReference>
<dbReference type="InterPro" id="IPR051198">
    <property type="entry name" value="BchE-like"/>
</dbReference>
<evidence type="ECO:0000259" key="6">
    <source>
        <dbReference type="SMART" id="SM00729"/>
    </source>
</evidence>
<keyword evidence="2" id="KW-0949">S-adenosyl-L-methionine</keyword>
<dbReference type="Pfam" id="PF04055">
    <property type="entry name" value="Radical_SAM"/>
    <property type="match status" value="1"/>
</dbReference>
<evidence type="ECO:0000256" key="4">
    <source>
        <dbReference type="ARBA" id="ARBA00023004"/>
    </source>
</evidence>
<evidence type="ECO:0000313" key="7">
    <source>
        <dbReference type="EMBL" id="SVB65105.1"/>
    </source>
</evidence>
<dbReference type="InterPro" id="IPR007197">
    <property type="entry name" value="rSAM"/>
</dbReference>
<reference evidence="7" key="1">
    <citation type="submission" date="2018-05" db="EMBL/GenBank/DDBJ databases">
        <authorList>
            <person name="Lanie J.A."/>
            <person name="Ng W.-L."/>
            <person name="Kazmierczak K.M."/>
            <person name="Andrzejewski T.M."/>
            <person name="Davidsen T.M."/>
            <person name="Wayne K.J."/>
            <person name="Tettelin H."/>
            <person name="Glass J.I."/>
            <person name="Rusch D."/>
            <person name="Podicherti R."/>
            <person name="Tsui H.-C.T."/>
            <person name="Winkler M.E."/>
        </authorList>
    </citation>
    <scope>NUCLEOTIDE SEQUENCE</scope>
</reference>
<sequence length="486" mass="55993">LMDSVQNVEWMAMWETNRGCPFACTFCDWGSAIASKVNDFDLDRLKKEIDWFSDNKVGFVLGADANFGIKKRDLDIANYLAKRKSDSGYPHTFRVSYTKNSTEKIFDVAKVLYDSEMLKGVCLSMQSMNKETLVSIKRDNISLEVFHELQTLYNREGVPTFTELIIALPGETYNSFIDGIDKLLENGQHSQLIIYNCTVMPNAEIGEPEYQEKYGVQTVEIPIFTAHSSPNSTDPIIEYEPIVVGTDSMDTNDWHRTYNFAWAVQCFHTLGLFQYVAIFLRNYAQVFYKDFYEALIFYAKSNPDTLIGQEFQNVNKILDGVLRGRGFDQYFLEFSDISWPMEEASLIRFSQNGDHLYKDLVNFLEKFFKKNKISINKNLLTDLISLQKQVVVNPDAKGVIELNLCADIPEFIHSIRNGEKSVLKLNPVTYEIDRGQGFGGDKKKYAHEVVWFGRKGGKYFYPLIKKKYGPQKSIKLYQQVISKYIF</sequence>
<dbReference type="PANTHER" id="PTHR43409">
    <property type="entry name" value="ANAEROBIC MAGNESIUM-PROTOPORPHYRIN IX MONOMETHYL ESTER CYCLASE-RELATED"/>
    <property type="match status" value="1"/>
</dbReference>
<evidence type="ECO:0000256" key="1">
    <source>
        <dbReference type="ARBA" id="ARBA00001966"/>
    </source>
</evidence>
<dbReference type="GO" id="GO:0046872">
    <property type="term" value="F:metal ion binding"/>
    <property type="evidence" value="ECO:0007669"/>
    <property type="project" value="UniProtKB-KW"/>
</dbReference>
<evidence type="ECO:0000256" key="5">
    <source>
        <dbReference type="ARBA" id="ARBA00023014"/>
    </source>
</evidence>
<accession>A0A382FRA8</accession>
<dbReference type="GO" id="GO:0051536">
    <property type="term" value="F:iron-sulfur cluster binding"/>
    <property type="evidence" value="ECO:0007669"/>
    <property type="project" value="UniProtKB-KW"/>
</dbReference>
<dbReference type="SFLD" id="SFLDS00029">
    <property type="entry name" value="Radical_SAM"/>
    <property type="match status" value="1"/>
</dbReference>
<dbReference type="SFLD" id="SFLDG01082">
    <property type="entry name" value="B12-binding_domain_containing"/>
    <property type="match status" value="1"/>
</dbReference>
<dbReference type="CDD" id="cd01335">
    <property type="entry name" value="Radical_SAM"/>
    <property type="match status" value="1"/>
</dbReference>
<dbReference type="AlphaFoldDB" id="A0A382FRA8"/>
<dbReference type="SMART" id="SM00729">
    <property type="entry name" value="Elp3"/>
    <property type="match status" value="1"/>
</dbReference>
<keyword evidence="3" id="KW-0479">Metal-binding</keyword>
<proteinExistence type="predicted"/>
<dbReference type="InterPro" id="IPR006638">
    <property type="entry name" value="Elp3/MiaA/NifB-like_rSAM"/>
</dbReference>
<feature type="non-terminal residue" evidence="7">
    <location>
        <position position="1"/>
    </location>
</feature>